<dbReference type="PROSITE" id="PS52029">
    <property type="entry name" value="LD_TPASE"/>
    <property type="match status" value="1"/>
</dbReference>
<feature type="transmembrane region" description="Helical" evidence="8">
    <location>
        <begin position="20"/>
        <end position="41"/>
    </location>
</feature>
<feature type="active site" description="Proton donor/acceptor" evidence="7">
    <location>
        <position position="148"/>
    </location>
</feature>
<dbReference type="PANTHER" id="PTHR36699:SF1">
    <property type="entry name" value="L,D-TRANSPEPTIDASE YAFK-RELATED"/>
    <property type="match status" value="1"/>
</dbReference>
<keyword evidence="6 7" id="KW-0961">Cell wall biogenesis/degradation</keyword>
<dbReference type="Gene3D" id="2.40.440.10">
    <property type="entry name" value="L,D-transpeptidase catalytic domain-like"/>
    <property type="match status" value="1"/>
</dbReference>
<evidence type="ECO:0000313" key="10">
    <source>
        <dbReference type="EMBL" id="KAF0569661.1"/>
    </source>
</evidence>
<evidence type="ECO:0000313" key="11">
    <source>
        <dbReference type="Proteomes" id="UP000471465"/>
    </source>
</evidence>
<keyword evidence="3" id="KW-0808">Transferase</keyword>
<accession>A0A6N7C322</accession>
<dbReference type="GO" id="GO:0008360">
    <property type="term" value="P:regulation of cell shape"/>
    <property type="evidence" value="ECO:0007669"/>
    <property type="project" value="UniProtKB-UniRule"/>
</dbReference>
<feature type="active site" description="Nucleophile" evidence="7">
    <location>
        <position position="170"/>
    </location>
</feature>
<dbReference type="Pfam" id="PF03734">
    <property type="entry name" value="YkuD"/>
    <property type="match status" value="1"/>
</dbReference>
<evidence type="ECO:0000256" key="7">
    <source>
        <dbReference type="PROSITE-ProRule" id="PRU01373"/>
    </source>
</evidence>
<feature type="domain" description="L,D-TPase catalytic" evidence="9">
    <location>
        <begin position="58"/>
        <end position="194"/>
    </location>
</feature>
<comment type="similarity">
    <text evidence="2">Belongs to the YkuD family.</text>
</comment>
<dbReference type="GO" id="GO:0009252">
    <property type="term" value="P:peptidoglycan biosynthetic process"/>
    <property type="evidence" value="ECO:0007669"/>
    <property type="project" value="UniProtKB-UniPathway"/>
</dbReference>
<evidence type="ECO:0000256" key="6">
    <source>
        <dbReference type="ARBA" id="ARBA00023316"/>
    </source>
</evidence>
<keyword evidence="5 7" id="KW-0573">Peptidoglycan synthesis</keyword>
<dbReference type="GO" id="GO:0071555">
    <property type="term" value="P:cell wall organization"/>
    <property type="evidence" value="ECO:0007669"/>
    <property type="project" value="UniProtKB-UniRule"/>
</dbReference>
<keyword evidence="8" id="KW-0472">Membrane</keyword>
<keyword evidence="4 7" id="KW-0133">Cell shape</keyword>
<dbReference type="SUPFAM" id="SSF141523">
    <property type="entry name" value="L,D-transpeptidase catalytic domain-like"/>
    <property type="match status" value="1"/>
</dbReference>
<dbReference type="EMBL" id="VZIZ01000007">
    <property type="protein sequence ID" value="KAF0569661.1"/>
    <property type="molecule type" value="Genomic_DNA"/>
</dbReference>
<dbReference type="GO" id="GO:0004180">
    <property type="term" value="F:carboxypeptidase activity"/>
    <property type="evidence" value="ECO:0007669"/>
    <property type="project" value="UniProtKB-ARBA"/>
</dbReference>
<keyword evidence="8" id="KW-1133">Transmembrane helix</keyword>
<evidence type="ECO:0000256" key="5">
    <source>
        <dbReference type="ARBA" id="ARBA00022984"/>
    </source>
</evidence>
<keyword evidence="8" id="KW-0812">Transmembrane</keyword>
<protein>
    <submittedName>
        <fullName evidence="10">ErfK/YbiS/YcfS/YnhG family protein</fullName>
    </submittedName>
</protein>
<evidence type="ECO:0000256" key="4">
    <source>
        <dbReference type="ARBA" id="ARBA00022960"/>
    </source>
</evidence>
<evidence type="ECO:0000256" key="2">
    <source>
        <dbReference type="ARBA" id="ARBA00005992"/>
    </source>
</evidence>
<dbReference type="PANTHER" id="PTHR36699">
    <property type="entry name" value="LD-TRANSPEPTIDASE"/>
    <property type="match status" value="1"/>
</dbReference>
<evidence type="ECO:0000256" key="3">
    <source>
        <dbReference type="ARBA" id="ARBA00022679"/>
    </source>
</evidence>
<evidence type="ECO:0000259" key="9">
    <source>
        <dbReference type="PROSITE" id="PS52029"/>
    </source>
</evidence>
<dbReference type="GO" id="GO:0016740">
    <property type="term" value="F:transferase activity"/>
    <property type="evidence" value="ECO:0007669"/>
    <property type="project" value="UniProtKB-KW"/>
</dbReference>
<dbReference type="Proteomes" id="UP000471465">
    <property type="component" value="Unassembled WGS sequence"/>
</dbReference>
<reference evidence="10 11" key="1">
    <citation type="submission" date="2019-09" db="EMBL/GenBank/DDBJ databases">
        <title>Draft genome sequence of Psychrobacter nivimaris LAMA 639, in search for biotechnological relevant genes.</title>
        <authorList>
            <person name="Lima A.O.S."/>
            <person name="Staloch B.E.K."/>
            <person name="Freitas R.C."/>
            <person name="Niero H."/>
            <person name="Silva M.A.C."/>
        </authorList>
    </citation>
    <scope>NUCLEOTIDE SEQUENCE [LARGE SCALE GENOMIC DNA]</scope>
    <source>
        <strain evidence="10 11">LAMA 639</strain>
    </source>
</reference>
<dbReference type="AlphaFoldDB" id="A0A6N7C322"/>
<dbReference type="UniPathway" id="UPA00219"/>
<dbReference type="InterPro" id="IPR005490">
    <property type="entry name" value="LD_TPept_cat_dom"/>
</dbReference>
<dbReference type="CDD" id="cd16913">
    <property type="entry name" value="YkuD_like"/>
    <property type="match status" value="1"/>
</dbReference>
<evidence type="ECO:0000256" key="1">
    <source>
        <dbReference type="ARBA" id="ARBA00004752"/>
    </source>
</evidence>
<comment type="pathway">
    <text evidence="1 7">Cell wall biogenesis; peptidoglycan biosynthesis.</text>
</comment>
<proteinExistence type="inferred from homology"/>
<evidence type="ECO:0000256" key="8">
    <source>
        <dbReference type="SAM" id="Phobius"/>
    </source>
</evidence>
<keyword evidence="11" id="KW-1185">Reference proteome</keyword>
<name>A0A6N7C322_9GAMM</name>
<organism evidence="10 11">
    <name type="scientific">Psychrobacter nivimaris</name>
    <dbReference type="NCBI Taxonomy" id="281738"/>
    <lineage>
        <taxon>Bacteria</taxon>
        <taxon>Pseudomonadati</taxon>
        <taxon>Pseudomonadota</taxon>
        <taxon>Gammaproteobacteria</taxon>
        <taxon>Moraxellales</taxon>
        <taxon>Moraxellaceae</taxon>
        <taxon>Psychrobacter</taxon>
    </lineage>
</organism>
<comment type="caution">
    <text evidence="10">The sequence shown here is derived from an EMBL/GenBank/DDBJ whole genome shotgun (WGS) entry which is preliminary data.</text>
</comment>
<dbReference type="InterPro" id="IPR038063">
    <property type="entry name" value="Transpep_catalytic_dom"/>
</dbReference>
<gene>
    <name evidence="10" type="ORF">FQV37_2688</name>
</gene>
<sequence>MPFFYKKSYSSNEQRTPWLPIVIGLSLAAIVSTSTSAIAYAKSTSKIKNPIPPSIVIDRVFVDKSDRILKLMSDGKILRSYRIALGGSPSGHKQQEGDQRTPVGVYTLDYKNENSIAHRSIHISYPNDEDKARAKSLGVSPGGNIMIHGQMNGFGHLGWLNQQRDWTDGCIAVTNDEMDEIMAAVTLGTPIEIVE</sequence>
<dbReference type="RefSeq" id="WP_160021310.1">
    <property type="nucleotide sequence ID" value="NZ_VZIZ01000007.1"/>
</dbReference>